<dbReference type="GO" id="GO:0005737">
    <property type="term" value="C:cytoplasm"/>
    <property type="evidence" value="ECO:0007669"/>
    <property type="project" value="TreeGrafter"/>
</dbReference>
<gene>
    <name evidence="5" type="ORF">F0L46_23490</name>
</gene>
<dbReference type="Pfam" id="PF03328">
    <property type="entry name" value="HpcH_HpaI"/>
    <property type="match status" value="1"/>
</dbReference>
<dbReference type="InterPro" id="IPR050251">
    <property type="entry name" value="HpcH-HpaI_aldolase"/>
</dbReference>
<dbReference type="InterPro" id="IPR040442">
    <property type="entry name" value="Pyrv_kinase-like_dom_sf"/>
</dbReference>
<keyword evidence="3" id="KW-0456">Lyase</keyword>
<dbReference type="RefSeq" id="WP_149822053.1">
    <property type="nucleotide sequence ID" value="NZ_VUOA01000046.1"/>
</dbReference>
<reference evidence="5 6" key="2">
    <citation type="submission" date="2019-09" db="EMBL/GenBank/DDBJ databases">
        <authorList>
            <person name="Jin C."/>
        </authorList>
    </citation>
    <scope>NUCLEOTIDE SEQUENCE [LARGE SCALE GENOMIC DNA]</scope>
    <source>
        <strain evidence="5 6">BN140002</strain>
    </source>
</reference>
<evidence type="ECO:0000256" key="1">
    <source>
        <dbReference type="ARBA" id="ARBA00005568"/>
    </source>
</evidence>
<proteinExistence type="inferred from homology"/>
<dbReference type="Gene3D" id="3.20.20.60">
    <property type="entry name" value="Phosphoenolpyruvate-binding domains"/>
    <property type="match status" value="1"/>
</dbReference>
<dbReference type="GO" id="GO:0016832">
    <property type="term" value="F:aldehyde-lyase activity"/>
    <property type="evidence" value="ECO:0007669"/>
    <property type="project" value="TreeGrafter"/>
</dbReference>
<dbReference type="AlphaFoldDB" id="A0A5B2V8U0"/>
<feature type="domain" description="HpcH/HpaI aldolase/citrate lyase" evidence="4">
    <location>
        <begin position="20"/>
        <end position="242"/>
    </location>
</feature>
<dbReference type="GO" id="GO:0046872">
    <property type="term" value="F:metal ion binding"/>
    <property type="evidence" value="ECO:0007669"/>
    <property type="project" value="UniProtKB-KW"/>
</dbReference>
<dbReference type="Proteomes" id="UP000323142">
    <property type="component" value="Unassembled WGS sequence"/>
</dbReference>
<protein>
    <submittedName>
        <fullName evidence="5">Hydroxyacid aldolase</fullName>
    </submittedName>
</protein>
<dbReference type="PANTHER" id="PTHR30502:SF0">
    <property type="entry name" value="PHOSPHOENOLPYRUVATE CARBOXYLASE FAMILY PROTEIN"/>
    <property type="match status" value="1"/>
</dbReference>
<dbReference type="SUPFAM" id="SSF51621">
    <property type="entry name" value="Phosphoenolpyruvate/pyruvate domain"/>
    <property type="match status" value="1"/>
</dbReference>
<evidence type="ECO:0000256" key="3">
    <source>
        <dbReference type="ARBA" id="ARBA00023239"/>
    </source>
</evidence>
<keyword evidence="2" id="KW-0479">Metal-binding</keyword>
<evidence type="ECO:0000313" key="6">
    <source>
        <dbReference type="Proteomes" id="UP000323142"/>
    </source>
</evidence>
<accession>A0A5B2V8U0</accession>
<organism evidence="5 6">
    <name type="scientific">Salinarimonas soli</name>
    <dbReference type="NCBI Taxonomy" id="1638099"/>
    <lineage>
        <taxon>Bacteria</taxon>
        <taxon>Pseudomonadati</taxon>
        <taxon>Pseudomonadota</taxon>
        <taxon>Alphaproteobacteria</taxon>
        <taxon>Hyphomicrobiales</taxon>
        <taxon>Salinarimonadaceae</taxon>
        <taxon>Salinarimonas</taxon>
    </lineage>
</organism>
<sequence length="264" mass="26884">MSPLIQLSDRLTSGPLFTAWCGLPDPAVPGLLAREGFDAVTIDMQHGAIDFAATVRAIPLVGAAGKPAVVRVPVGEFATASRLLDAGAAAIIAPMINTVEDARRLAAYTKFPPLGERSWGPHGALALSGLAPKDYFAQANGFSVTFAMIETREALAIVDDILAVDGIDAIFVGPSDLSIALSGGASLDPASREVEAAMDHVIARARAAGRFIGVYAASGERGAQLAAKGFDLIALGSDSAMLRAGAAAALKAVSQKAGGTQGAY</sequence>
<name>A0A5B2V8U0_9HYPH</name>
<dbReference type="OrthoDB" id="9802624at2"/>
<evidence type="ECO:0000259" key="4">
    <source>
        <dbReference type="Pfam" id="PF03328"/>
    </source>
</evidence>
<comment type="similarity">
    <text evidence="1">Belongs to the HpcH/HpaI aldolase family.</text>
</comment>
<keyword evidence="6" id="KW-1185">Reference proteome</keyword>
<dbReference type="InterPro" id="IPR015813">
    <property type="entry name" value="Pyrv/PenolPyrv_kinase-like_dom"/>
</dbReference>
<dbReference type="InterPro" id="IPR005000">
    <property type="entry name" value="Aldolase/citrate-lyase_domain"/>
</dbReference>
<comment type="caution">
    <text evidence="5">The sequence shown here is derived from an EMBL/GenBank/DDBJ whole genome shotgun (WGS) entry which is preliminary data.</text>
</comment>
<evidence type="ECO:0000256" key="2">
    <source>
        <dbReference type="ARBA" id="ARBA00022723"/>
    </source>
</evidence>
<reference evidence="5 6" key="1">
    <citation type="submission" date="2019-09" db="EMBL/GenBank/DDBJ databases">
        <title>Salinarimonas rosea gen. nov., sp. nov., a new member of the a-2 subgroup of the Proteobacteria.</title>
        <authorList>
            <person name="Liu J."/>
        </authorList>
    </citation>
    <scope>NUCLEOTIDE SEQUENCE [LARGE SCALE GENOMIC DNA]</scope>
    <source>
        <strain evidence="5 6">BN140002</strain>
    </source>
</reference>
<dbReference type="EMBL" id="VUOA01000046">
    <property type="protein sequence ID" value="KAA2234647.1"/>
    <property type="molecule type" value="Genomic_DNA"/>
</dbReference>
<evidence type="ECO:0000313" key="5">
    <source>
        <dbReference type="EMBL" id="KAA2234647.1"/>
    </source>
</evidence>
<dbReference type="PANTHER" id="PTHR30502">
    <property type="entry name" value="2-KETO-3-DEOXY-L-RHAMNONATE ALDOLASE"/>
    <property type="match status" value="1"/>
</dbReference>